<dbReference type="GO" id="GO:0003677">
    <property type="term" value="F:DNA binding"/>
    <property type="evidence" value="ECO:0007669"/>
    <property type="project" value="UniProtKB-KW"/>
</dbReference>
<dbReference type="KEGG" id="cui:AFK65_11285"/>
<proteinExistence type="predicted"/>
<reference evidence="4" key="1">
    <citation type="submission" date="2015-07" db="EMBL/GenBank/DDBJ databases">
        <authorList>
            <person name="Moine D."/>
            <person name="Kassam M."/>
        </authorList>
    </citation>
    <scope>NUCLEOTIDE SEQUENCE [LARGE SCALE GENOMIC DNA]</scope>
    <source>
        <strain evidence="4">NCTC 9529</strain>
    </source>
</reference>
<dbReference type="Gene3D" id="1.10.260.40">
    <property type="entry name" value="lambda repressor-like DNA-binding domains"/>
    <property type="match status" value="1"/>
</dbReference>
<dbReference type="PANTHER" id="PTHR35010">
    <property type="entry name" value="BLL4672 PROTEIN-RELATED"/>
    <property type="match status" value="1"/>
</dbReference>
<evidence type="ECO:0000259" key="1">
    <source>
        <dbReference type="SMART" id="SM00530"/>
    </source>
</evidence>
<dbReference type="SMART" id="SM00530">
    <property type="entry name" value="HTH_XRE"/>
    <property type="match status" value="1"/>
</dbReference>
<dbReference type="Gene3D" id="3.30.450.180">
    <property type="match status" value="1"/>
</dbReference>
<evidence type="ECO:0000313" key="3">
    <source>
        <dbReference type="EMBL" id="STD09415.1"/>
    </source>
</evidence>
<dbReference type="Proteomes" id="UP000061974">
    <property type="component" value="Chromosome"/>
</dbReference>
<dbReference type="InterPro" id="IPR001387">
    <property type="entry name" value="Cro/C1-type_HTH"/>
</dbReference>
<dbReference type="AlphaFoldDB" id="A0AAC8VQQ4"/>
<dbReference type="EMBL" id="UFYH01000001">
    <property type="protein sequence ID" value="STD09415.1"/>
    <property type="molecule type" value="Genomic_DNA"/>
</dbReference>
<dbReference type="InterPro" id="IPR010982">
    <property type="entry name" value="Lambda_DNA-bd_dom_sf"/>
</dbReference>
<dbReference type="Pfam" id="PF17765">
    <property type="entry name" value="MLTR_LBD"/>
    <property type="match status" value="1"/>
</dbReference>
<evidence type="ECO:0000313" key="5">
    <source>
        <dbReference type="Proteomes" id="UP000254849"/>
    </source>
</evidence>
<name>A0AAC8VQQ4_9ENTR</name>
<evidence type="ECO:0000313" key="2">
    <source>
        <dbReference type="EMBL" id="ALB55216.1"/>
    </source>
</evidence>
<dbReference type="EMBL" id="CP012257">
    <property type="protein sequence ID" value="ALB55216.1"/>
    <property type="molecule type" value="Genomic_DNA"/>
</dbReference>
<dbReference type="RefSeq" id="WP_007698486.1">
    <property type="nucleotide sequence ID" value="NZ_AJKW01000008.1"/>
</dbReference>
<keyword evidence="2" id="KW-0238">DNA-binding</keyword>
<reference evidence="4" key="2">
    <citation type="submission" date="2015-09" db="EMBL/GenBank/DDBJ databases">
        <title>Cronobacter genome sequencing and assembly.</title>
        <authorList>
            <person name="Descombes P."/>
            <person name="Baert L."/>
            <person name="Ngom-Bru C."/>
            <person name="Barretto C."/>
        </authorList>
    </citation>
    <scope>NUCLEOTIDE SEQUENCE [LARGE SCALE GENOMIC DNA]</scope>
    <source>
        <strain evidence="4">NCTC 9529</strain>
    </source>
</reference>
<feature type="domain" description="HTH cro/C1-type" evidence="1">
    <location>
        <begin position="9"/>
        <end position="80"/>
    </location>
</feature>
<dbReference type="CDD" id="cd00093">
    <property type="entry name" value="HTH_XRE"/>
    <property type="match status" value="1"/>
</dbReference>
<sequence>MRRDDVKNFLTRHRARLNPERYGFSVQNRRVKGLRREEVAQLAAVSVSWYTWLEQGREISISPAAIQRIGKVLQLSPAEQEYLEALIFGKNSTHQVYSALPPEVVAMVDALHPHPAFVRLANMDILYWNEAARTLFFDWSVMPVKDRNSLKLMFLCEDYRTRIHDWDKAARHTISAFRSYYAASNRAQAFEEVIDDLLSRSADFRTMWNCHEVKKVGAGNKTIIDIHGQINSFTFTSLEVESAPGMYLIFYMAHGAKTG</sequence>
<accession>A0AAC8VQQ4</accession>
<protein>
    <submittedName>
        <fullName evidence="2">DNA-binding protein</fullName>
    </submittedName>
</protein>
<evidence type="ECO:0000313" key="4">
    <source>
        <dbReference type="Proteomes" id="UP000061974"/>
    </source>
</evidence>
<dbReference type="SUPFAM" id="SSF47413">
    <property type="entry name" value="lambda repressor-like DNA-binding domains"/>
    <property type="match status" value="1"/>
</dbReference>
<dbReference type="InterPro" id="IPR041413">
    <property type="entry name" value="MLTR_LBD"/>
</dbReference>
<dbReference type="Proteomes" id="UP000254849">
    <property type="component" value="Unassembled WGS sequence"/>
</dbReference>
<organism evidence="2 4">
    <name type="scientific">Cronobacter universalis NCTC 9529</name>
    <dbReference type="NCBI Taxonomy" id="1074000"/>
    <lineage>
        <taxon>Bacteria</taxon>
        <taxon>Pseudomonadati</taxon>
        <taxon>Pseudomonadota</taxon>
        <taxon>Gammaproteobacteria</taxon>
        <taxon>Enterobacterales</taxon>
        <taxon>Enterobacteriaceae</taxon>
        <taxon>Cronobacter</taxon>
    </lineage>
</organism>
<keyword evidence="5" id="KW-1185">Reference proteome</keyword>
<gene>
    <name evidence="2" type="ORF">AFK65_11285</name>
    <name evidence="3" type="ORF">NCTC9529_02307</name>
</gene>
<reference evidence="2 4" key="3">
    <citation type="journal article" date="2016" name="Genome Announc.">
        <title>Fully Closed Genome Sequences of Five Type Strains of the Genus Cronobacter and One Cronobacter sakazakii Strain.</title>
        <authorList>
            <person name="Moine D."/>
            <person name="Kassam M."/>
            <person name="Baert L."/>
            <person name="Tang Y."/>
            <person name="Barretto C."/>
            <person name="Ngom Bru C."/>
            <person name="Klijn A."/>
            <person name="Descombes P."/>
        </authorList>
    </citation>
    <scope>NUCLEOTIDE SEQUENCE [LARGE SCALE GENOMIC DNA]</scope>
    <source>
        <strain evidence="2 4">NCTC 9529</strain>
    </source>
</reference>
<dbReference type="Pfam" id="PF13560">
    <property type="entry name" value="HTH_31"/>
    <property type="match status" value="1"/>
</dbReference>
<reference evidence="3 5" key="4">
    <citation type="submission" date="2018-06" db="EMBL/GenBank/DDBJ databases">
        <authorList>
            <consortium name="Pathogen Informatics"/>
            <person name="Doyle S."/>
        </authorList>
    </citation>
    <scope>NUCLEOTIDE SEQUENCE [LARGE SCALE GENOMIC DNA]</scope>
    <source>
        <strain evidence="5">NCTC 9529</strain>
        <strain evidence="3">NCTC9529</strain>
    </source>
</reference>